<proteinExistence type="predicted"/>
<dbReference type="KEGG" id="apb:SAR116_2457"/>
<evidence type="ECO:0000313" key="2">
    <source>
        <dbReference type="Proteomes" id="UP000007460"/>
    </source>
</evidence>
<keyword evidence="2" id="KW-1185">Reference proteome</keyword>
<dbReference type="Proteomes" id="UP000007460">
    <property type="component" value="Chromosome"/>
</dbReference>
<name>D5BQI2_PUNMI</name>
<sequence length="324" mass="37759">MRTHFTTALQSVMPTHITHLTVWRAITALLIALPLIVLPLASTSATAGQVGDRDFLLDCTFDKYNNNTNYSAKFAKGWIPPWQKHRIVGDQIFFQSYYAKLKGKITKRNDERIEWTYLERPKDKHGKSYDAKRIYSYFFTTNKIASRMEFGTGYTHIGYVWGTCDEIVNGKTLSQTKDKTTKTRDKKRDKIDKPFLPINMNDWRTIRGSGGSVLKYHKKHDAILFTSTNPWFEAVHAKLARLPKANLRYAIYWANENVFDLTGYKHFNYGKPDKIEATTYKGIKYIMVLDSELDRIHDNRKTFMQISMRFEDSGEWFSSDTVLR</sequence>
<dbReference type="HOGENOM" id="CLU_857581_0_0_5"/>
<keyword evidence="1" id="KW-0255">Endonuclease</keyword>
<evidence type="ECO:0000313" key="1">
    <source>
        <dbReference type="EMBL" id="ADE40700.1"/>
    </source>
</evidence>
<organism evidence="1 2">
    <name type="scientific">Puniceispirillum marinum (strain IMCC1322)</name>
    <dbReference type="NCBI Taxonomy" id="488538"/>
    <lineage>
        <taxon>Bacteria</taxon>
        <taxon>Pseudomonadati</taxon>
        <taxon>Pseudomonadota</taxon>
        <taxon>Alphaproteobacteria</taxon>
        <taxon>Candidatus Puniceispirillales</taxon>
        <taxon>Candidatus Puniceispirillaceae</taxon>
        <taxon>Candidatus Puniceispirillum</taxon>
    </lineage>
</organism>
<dbReference type="RefSeq" id="WP_013047326.1">
    <property type="nucleotide sequence ID" value="NC_014010.1"/>
</dbReference>
<dbReference type="EMBL" id="CP001751">
    <property type="protein sequence ID" value="ADE40700.1"/>
    <property type="molecule type" value="Genomic_DNA"/>
</dbReference>
<keyword evidence="1" id="KW-0540">Nuclease</keyword>
<keyword evidence="1" id="KW-0378">Hydrolase</keyword>
<protein>
    <submittedName>
        <fullName evidence="1">Type I restriction enzyme, endonuclease subunit</fullName>
    </submittedName>
</protein>
<dbReference type="STRING" id="488538.SAR116_2457"/>
<reference evidence="1 2" key="1">
    <citation type="journal article" date="2010" name="J. Bacteriol.">
        <title>Complete genome sequence of "Candidatus Puniceispirillum marinum" IMCC1322, a representative of the SAR116 clade in the Alphaproteobacteria.</title>
        <authorList>
            <person name="Oh H.M."/>
            <person name="Kwon K.K."/>
            <person name="Kang I."/>
            <person name="Kang S.G."/>
            <person name="Lee J.H."/>
            <person name="Kim S.J."/>
            <person name="Cho J.C."/>
        </authorList>
    </citation>
    <scope>NUCLEOTIDE SEQUENCE [LARGE SCALE GENOMIC DNA]</scope>
    <source>
        <strain evidence="1 2">IMCC1322</strain>
    </source>
</reference>
<dbReference type="AlphaFoldDB" id="D5BQI2"/>
<dbReference type="GO" id="GO:0004519">
    <property type="term" value="F:endonuclease activity"/>
    <property type="evidence" value="ECO:0007669"/>
    <property type="project" value="UniProtKB-KW"/>
</dbReference>
<gene>
    <name evidence="1" type="ordered locus">SAR116_2457</name>
</gene>
<accession>D5BQI2</accession>